<dbReference type="KEGG" id="ras:RAS_14450"/>
<accession>A0A510G934</accession>
<organism evidence="1 2">
    <name type="scientific">Rickettsia asiatica</name>
    <dbReference type="NCBI Taxonomy" id="238800"/>
    <lineage>
        <taxon>Bacteria</taxon>
        <taxon>Pseudomonadati</taxon>
        <taxon>Pseudomonadota</taxon>
        <taxon>Alphaproteobacteria</taxon>
        <taxon>Rickettsiales</taxon>
        <taxon>Rickettsiaceae</taxon>
        <taxon>Rickettsieae</taxon>
        <taxon>Rickettsia</taxon>
        <taxon>spotted fever group</taxon>
    </lineage>
</organism>
<sequence>MDITELSKVANNGETALAYAAWEDLDKLCELLINRMSIQLLIMLIITAIRL</sequence>
<evidence type="ECO:0000313" key="1">
    <source>
        <dbReference type="EMBL" id="BBJ32336.1"/>
    </source>
</evidence>
<gene>
    <name evidence="1" type="ORF">RAS_14450</name>
</gene>
<name>A0A510G934_9RICK</name>
<dbReference type="EMBL" id="AP019563">
    <property type="protein sequence ID" value="BBJ32336.1"/>
    <property type="molecule type" value="Genomic_DNA"/>
</dbReference>
<reference evidence="1 2" key="1">
    <citation type="submission" date="2019-04" db="EMBL/GenBank/DDBJ databases">
        <title>Draft genome sequence of Rickettsia asiatica Maytaro1284.</title>
        <authorList>
            <person name="Thu M."/>
            <person name="Qiu Y."/>
            <person name="Nakao R."/>
        </authorList>
    </citation>
    <scope>NUCLEOTIDE SEQUENCE [LARGE SCALE GENOMIC DNA]</scope>
    <source>
        <strain evidence="1 2">Maytaro1284</strain>
    </source>
</reference>
<dbReference type="AlphaFoldDB" id="A0A510G934"/>
<dbReference type="Proteomes" id="UP000321183">
    <property type="component" value="Chromosome"/>
</dbReference>
<proteinExistence type="predicted"/>
<keyword evidence="2" id="KW-1185">Reference proteome</keyword>
<dbReference type="RefSeq" id="WP_172616164.1">
    <property type="nucleotide sequence ID" value="NZ_AP019563.1"/>
</dbReference>
<protein>
    <submittedName>
        <fullName evidence="1">Uncharacterized protein</fullName>
    </submittedName>
</protein>
<evidence type="ECO:0000313" key="2">
    <source>
        <dbReference type="Proteomes" id="UP000321183"/>
    </source>
</evidence>